<dbReference type="Pfam" id="PF05193">
    <property type="entry name" value="Peptidase_M16_C"/>
    <property type="match status" value="1"/>
</dbReference>
<dbReference type="InterPro" id="IPR050361">
    <property type="entry name" value="MPP/UQCRC_Complex"/>
</dbReference>
<gene>
    <name evidence="2" type="primary">ymfF</name>
    <name evidence="2" type="ORF">GCM10011391_26070</name>
</gene>
<dbReference type="Gene3D" id="3.30.830.10">
    <property type="entry name" value="Metalloenzyme, LuxS/M16 peptidase-like"/>
    <property type="match status" value="2"/>
</dbReference>
<reference evidence="2" key="2">
    <citation type="submission" date="2020-09" db="EMBL/GenBank/DDBJ databases">
        <authorList>
            <person name="Sun Q."/>
            <person name="Zhou Y."/>
        </authorList>
    </citation>
    <scope>NUCLEOTIDE SEQUENCE</scope>
    <source>
        <strain evidence="2">CGMCC 1.15371</strain>
    </source>
</reference>
<dbReference type="PANTHER" id="PTHR11851:SF186">
    <property type="entry name" value="INACTIVE METALLOPROTEASE YMFF-RELATED"/>
    <property type="match status" value="1"/>
</dbReference>
<keyword evidence="2" id="KW-0482">Metalloprotease</keyword>
<evidence type="ECO:0000259" key="1">
    <source>
        <dbReference type="Pfam" id="PF05193"/>
    </source>
</evidence>
<name>A0A8J3DWA2_9BACL</name>
<reference evidence="2" key="1">
    <citation type="journal article" date="2014" name="Int. J. Syst. Evol. Microbiol.">
        <title>Complete genome sequence of Corynebacterium casei LMG S-19264T (=DSM 44701T), isolated from a smear-ripened cheese.</title>
        <authorList>
            <consortium name="US DOE Joint Genome Institute (JGI-PGF)"/>
            <person name="Walter F."/>
            <person name="Albersmeier A."/>
            <person name="Kalinowski J."/>
            <person name="Ruckert C."/>
        </authorList>
    </citation>
    <scope>NUCLEOTIDE SEQUENCE</scope>
    <source>
        <strain evidence="2">CGMCC 1.15371</strain>
    </source>
</reference>
<comment type="caution">
    <text evidence="2">The sequence shown here is derived from an EMBL/GenBank/DDBJ whole genome shotgun (WGS) entry which is preliminary data.</text>
</comment>
<dbReference type="GO" id="GO:0008237">
    <property type="term" value="F:metallopeptidase activity"/>
    <property type="evidence" value="ECO:0007669"/>
    <property type="project" value="UniProtKB-KW"/>
</dbReference>
<dbReference type="SUPFAM" id="SSF63411">
    <property type="entry name" value="LuxS/MPP-like metallohydrolase"/>
    <property type="match status" value="2"/>
</dbReference>
<dbReference type="PANTHER" id="PTHR11851">
    <property type="entry name" value="METALLOPROTEASE"/>
    <property type="match status" value="1"/>
</dbReference>
<proteinExistence type="predicted"/>
<accession>A0A8J3DWA2</accession>
<feature type="domain" description="Peptidase M16 C-terminal" evidence="1">
    <location>
        <begin position="186"/>
        <end position="362"/>
    </location>
</feature>
<dbReference type="RefSeq" id="WP_188694732.1">
    <property type="nucleotide sequence ID" value="NZ_BMIR01000012.1"/>
</dbReference>
<protein>
    <submittedName>
        <fullName evidence="2">Putative inactive metalloprotease YmfF</fullName>
    </submittedName>
</protein>
<organism evidence="2 3">
    <name type="scientific">Pullulanibacillus camelliae</name>
    <dbReference type="NCBI Taxonomy" id="1707096"/>
    <lineage>
        <taxon>Bacteria</taxon>
        <taxon>Bacillati</taxon>
        <taxon>Bacillota</taxon>
        <taxon>Bacilli</taxon>
        <taxon>Bacillales</taxon>
        <taxon>Sporolactobacillaceae</taxon>
        <taxon>Pullulanibacillus</taxon>
    </lineage>
</organism>
<keyword evidence="2" id="KW-0378">Hydrolase</keyword>
<evidence type="ECO:0000313" key="3">
    <source>
        <dbReference type="Proteomes" id="UP000628775"/>
    </source>
</evidence>
<dbReference type="AlphaFoldDB" id="A0A8J3DWA2"/>
<dbReference type="InterPro" id="IPR011249">
    <property type="entry name" value="Metalloenz_LuxS/M16"/>
</dbReference>
<dbReference type="Proteomes" id="UP000628775">
    <property type="component" value="Unassembled WGS sequence"/>
</dbReference>
<dbReference type="NCBIfam" id="NF047422">
    <property type="entry name" value="YfmF_fam"/>
    <property type="match status" value="1"/>
</dbReference>
<sequence>MNTINEEIVELAGYRLHIVKTNKFKTVTMVLQFCAPLEESTVTKRALLAHLLKSSTKKSPTSQQLQHRLDDLYGASLASQVQKKGHYHVLSIQINTANEKFLSESSSLLTESLHLLAEAVLEPNVTEQGAFDEAVFQREKRALRQRLLAVYDDKMRYASERLIDEMCAGEPFALHTNGTLEALEALTPTDVYDYYLEMLKTNSVDLYIVGDVDSDVIQSELKTLLHFNQNEHRPIGRLQDVDKRVVEPKYIKESQDIEQGKLNLGYRTHVVVGDPLYPASQVFNGLFGGFPHSKLFMNVREKASLAYYAVSRNESFKGLMLVMSGIEFANYDQALDIIHEQFKAMQEGAFSDHEIDQTKALLINSTLEALDSPFSVIDLLYQQVLSNDALVLDEWFDDIHRVNREDIIKVAQQTQLDTVYFLQGKERA</sequence>
<keyword evidence="2" id="KW-0645">Protease</keyword>
<dbReference type="EMBL" id="BMIR01000012">
    <property type="protein sequence ID" value="GGE46052.1"/>
    <property type="molecule type" value="Genomic_DNA"/>
</dbReference>
<keyword evidence="3" id="KW-1185">Reference proteome</keyword>
<evidence type="ECO:0000313" key="2">
    <source>
        <dbReference type="EMBL" id="GGE46052.1"/>
    </source>
</evidence>
<dbReference type="InterPro" id="IPR007863">
    <property type="entry name" value="Peptidase_M16_C"/>
</dbReference>
<dbReference type="GO" id="GO:0046872">
    <property type="term" value="F:metal ion binding"/>
    <property type="evidence" value="ECO:0007669"/>
    <property type="project" value="InterPro"/>
</dbReference>